<keyword evidence="11" id="KW-1185">Reference proteome</keyword>
<keyword evidence="10" id="KW-0548">Nucleotidyltransferase</keyword>
<protein>
    <recommendedName>
        <fullName evidence="8">Probable molybdenum cofactor guanylyltransferase</fullName>
        <shortName evidence="8">MoCo guanylyltransferase</shortName>
        <ecNumber evidence="8">2.7.7.77</ecNumber>
    </recommendedName>
    <alternativeName>
        <fullName evidence="8">GTP:molybdopterin guanylyltransferase</fullName>
    </alternativeName>
    <alternativeName>
        <fullName evidence="8">Mo-MPT guanylyltransferase</fullName>
    </alternativeName>
    <alternativeName>
        <fullName evidence="8">Molybdopterin guanylyltransferase</fullName>
    </alternativeName>
    <alternativeName>
        <fullName evidence="8">Molybdopterin-guanine dinucleotide synthase</fullName>
        <shortName evidence="8">MGD synthase</shortName>
    </alternativeName>
</protein>
<name>A0A178MGF3_9CHLR</name>
<dbReference type="InterPro" id="IPR025877">
    <property type="entry name" value="MobA-like_NTP_Trfase"/>
</dbReference>
<sequence>MSSDVELSGIVIAGGRSRRFGVDKRRLRLWGESGPHLLGHAVALLQPLCVETIVVLNDAEAWPDVPARIVPDEQPGSGALGGLISGLQAMRTPAALVIAADMPLIVPAALAALARWPFTGDALAPTPPGQPDQPQPLFAVYRHSVLPQLRRAFAAGERRLQAALMALRWVDPGPALWHRYDPAARSLLNLNTPDDLVAAQAWLRQVE</sequence>
<dbReference type="InterPro" id="IPR013482">
    <property type="entry name" value="Molybde_CF_guanTrfase"/>
</dbReference>
<feature type="binding site" evidence="8">
    <location>
        <begin position="12"/>
        <end position="14"/>
    </location>
    <ligand>
        <name>GTP</name>
        <dbReference type="ChEBI" id="CHEBI:37565"/>
    </ligand>
</feature>
<dbReference type="RefSeq" id="WP_066783373.1">
    <property type="nucleotide sequence ID" value="NZ_LWQS01000034.1"/>
</dbReference>
<dbReference type="GO" id="GO:0061603">
    <property type="term" value="F:molybdenum cofactor guanylyltransferase activity"/>
    <property type="evidence" value="ECO:0007669"/>
    <property type="project" value="UniProtKB-EC"/>
</dbReference>
<keyword evidence="1 8" id="KW-0963">Cytoplasm</keyword>
<feature type="binding site" evidence="8">
    <location>
        <position position="101"/>
    </location>
    <ligand>
        <name>GTP</name>
        <dbReference type="ChEBI" id="CHEBI:37565"/>
    </ligand>
</feature>
<evidence type="ECO:0000256" key="5">
    <source>
        <dbReference type="ARBA" id="ARBA00022842"/>
    </source>
</evidence>
<dbReference type="EC" id="2.7.7.77" evidence="8"/>
<dbReference type="GO" id="GO:0046872">
    <property type="term" value="F:metal ion binding"/>
    <property type="evidence" value="ECO:0007669"/>
    <property type="project" value="UniProtKB-KW"/>
</dbReference>
<comment type="catalytic activity">
    <reaction evidence="8">
        <text>Mo-molybdopterin + GTP + H(+) = Mo-molybdopterin guanine dinucleotide + diphosphate</text>
        <dbReference type="Rhea" id="RHEA:34243"/>
        <dbReference type="ChEBI" id="CHEBI:15378"/>
        <dbReference type="ChEBI" id="CHEBI:33019"/>
        <dbReference type="ChEBI" id="CHEBI:37565"/>
        <dbReference type="ChEBI" id="CHEBI:71302"/>
        <dbReference type="ChEBI" id="CHEBI:71310"/>
        <dbReference type="EC" id="2.7.7.77"/>
    </reaction>
</comment>
<dbReference type="Proteomes" id="UP000078287">
    <property type="component" value="Unassembled WGS sequence"/>
</dbReference>
<keyword evidence="6 8" id="KW-0342">GTP-binding</keyword>
<feature type="binding site" evidence="8">
    <location>
        <position position="24"/>
    </location>
    <ligand>
        <name>GTP</name>
        <dbReference type="ChEBI" id="CHEBI:37565"/>
    </ligand>
</feature>
<evidence type="ECO:0000256" key="6">
    <source>
        <dbReference type="ARBA" id="ARBA00023134"/>
    </source>
</evidence>
<dbReference type="CDD" id="cd02503">
    <property type="entry name" value="MobA"/>
    <property type="match status" value="1"/>
</dbReference>
<keyword evidence="4 8" id="KW-0547">Nucleotide-binding</keyword>
<dbReference type="Gene3D" id="3.90.550.10">
    <property type="entry name" value="Spore Coat Polysaccharide Biosynthesis Protein SpsA, Chain A"/>
    <property type="match status" value="1"/>
</dbReference>
<dbReference type="OrthoDB" id="9788394at2"/>
<gene>
    <name evidence="8" type="primary">mobA</name>
    <name evidence="10" type="ORF">A6A03_09090</name>
</gene>
<comment type="cofactor">
    <cofactor evidence="8">
        <name>Mg(2+)</name>
        <dbReference type="ChEBI" id="CHEBI:18420"/>
    </cofactor>
</comment>
<dbReference type="PANTHER" id="PTHR19136:SF81">
    <property type="entry name" value="MOLYBDENUM COFACTOR GUANYLYLTRANSFERASE"/>
    <property type="match status" value="1"/>
</dbReference>
<evidence type="ECO:0000256" key="4">
    <source>
        <dbReference type="ARBA" id="ARBA00022741"/>
    </source>
</evidence>
<evidence type="ECO:0000256" key="2">
    <source>
        <dbReference type="ARBA" id="ARBA00022679"/>
    </source>
</evidence>
<dbReference type="PANTHER" id="PTHR19136">
    <property type="entry name" value="MOLYBDENUM COFACTOR GUANYLYLTRANSFERASE"/>
    <property type="match status" value="1"/>
</dbReference>
<keyword evidence="3 8" id="KW-0479">Metal-binding</keyword>
<proteinExistence type="inferred from homology"/>
<comment type="subcellular location">
    <subcellularLocation>
        <location evidence="8">Cytoplasm</location>
    </subcellularLocation>
</comment>
<comment type="caution">
    <text evidence="8">Lacks conserved residue(s) required for the propagation of feature annotation.</text>
</comment>
<evidence type="ECO:0000259" key="9">
    <source>
        <dbReference type="Pfam" id="PF12804"/>
    </source>
</evidence>
<dbReference type="SUPFAM" id="SSF53448">
    <property type="entry name" value="Nucleotide-diphospho-sugar transferases"/>
    <property type="match status" value="1"/>
</dbReference>
<keyword evidence="7 8" id="KW-0501">Molybdenum cofactor biosynthesis</keyword>
<evidence type="ECO:0000313" key="11">
    <source>
        <dbReference type="Proteomes" id="UP000078287"/>
    </source>
</evidence>
<dbReference type="STRING" id="1707952.A6A03_09090"/>
<dbReference type="GO" id="GO:0005525">
    <property type="term" value="F:GTP binding"/>
    <property type="evidence" value="ECO:0007669"/>
    <property type="project" value="UniProtKB-UniRule"/>
</dbReference>
<dbReference type="GO" id="GO:0005737">
    <property type="term" value="C:cytoplasm"/>
    <property type="evidence" value="ECO:0007669"/>
    <property type="project" value="UniProtKB-SubCell"/>
</dbReference>
<dbReference type="HAMAP" id="MF_00316">
    <property type="entry name" value="MobA"/>
    <property type="match status" value="1"/>
</dbReference>
<dbReference type="Pfam" id="PF12804">
    <property type="entry name" value="NTP_transf_3"/>
    <property type="match status" value="1"/>
</dbReference>
<keyword evidence="5 8" id="KW-0460">Magnesium</keyword>
<feature type="domain" description="MobA-like NTP transferase" evidence="9">
    <location>
        <begin position="9"/>
        <end position="164"/>
    </location>
</feature>
<keyword evidence="2 8" id="KW-0808">Transferase</keyword>
<evidence type="ECO:0000256" key="8">
    <source>
        <dbReference type="HAMAP-Rule" id="MF_00316"/>
    </source>
</evidence>
<evidence type="ECO:0000256" key="7">
    <source>
        <dbReference type="ARBA" id="ARBA00023150"/>
    </source>
</evidence>
<feature type="binding site" evidence="8">
    <location>
        <position position="72"/>
    </location>
    <ligand>
        <name>GTP</name>
        <dbReference type="ChEBI" id="CHEBI:37565"/>
    </ligand>
</feature>
<comment type="similarity">
    <text evidence="8">Belongs to the MobA family.</text>
</comment>
<evidence type="ECO:0000256" key="3">
    <source>
        <dbReference type="ARBA" id="ARBA00022723"/>
    </source>
</evidence>
<dbReference type="EMBL" id="LWQS01000034">
    <property type="protein sequence ID" value="OAN47782.1"/>
    <property type="molecule type" value="Genomic_DNA"/>
</dbReference>
<dbReference type="InterPro" id="IPR029044">
    <property type="entry name" value="Nucleotide-diphossugar_trans"/>
</dbReference>
<organism evidence="10 11">
    <name type="scientific">Chloroflexus islandicus</name>
    <dbReference type="NCBI Taxonomy" id="1707952"/>
    <lineage>
        <taxon>Bacteria</taxon>
        <taxon>Bacillati</taxon>
        <taxon>Chloroflexota</taxon>
        <taxon>Chloroflexia</taxon>
        <taxon>Chloroflexales</taxon>
        <taxon>Chloroflexineae</taxon>
        <taxon>Chloroflexaceae</taxon>
        <taxon>Chloroflexus</taxon>
    </lineage>
</organism>
<reference evidence="10 11" key="1">
    <citation type="submission" date="2016-04" db="EMBL/GenBank/DDBJ databases">
        <title>Chloroflexus islandicus sp. nov., a thermophilic filamentous anoxygenic phototrophic bacterium from geyser Strokkur (Iceland).</title>
        <authorList>
            <person name="Gaisin V.A."/>
            <person name="Kalashnikov A.M."/>
            <person name="Sukhacheva M.V."/>
            <person name="Grouzdev D.S."/>
            <person name="Ivanov T.M."/>
            <person name="Kuznetsov B."/>
            <person name="Gorlenko V.M."/>
        </authorList>
    </citation>
    <scope>NUCLEOTIDE SEQUENCE [LARGE SCALE GENOMIC DNA]</scope>
    <source>
        <strain evidence="11">isl-2</strain>
    </source>
</reference>
<comment type="domain">
    <text evidence="8">The N-terminal domain determines nucleotide recognition and specific binding, while the C-terminal domain determines the specific binding to the target protein.</text>
</comment>
<accession>A0A178MGF3</accession>
<dbReference type="GO" id="GO:0006777">
    <property type="term" value="P:Mo-molybdopterin cofactor biosynthetic process"/>
    <property type="evidence" value="ECO:0007669"/>
    <property type="project" value="UniProtKB-KW"/>
</dbReference>
<dbReference type="AlphaFoldDB" id="A0A178MGF3"/>
<feature type="binding site" evidence="8">
    <location>
        <position position="101"/>
    </location>
    <ligand>
        <name>Mg(2+)</name>
        <dbReference type="ChEBI" id="CHEBI:18420"/>
    </ligand>
</feature>
<evidence type="ECO:0000313" key="10">
    <source>
        <dbReference type="EMBL" id="OAN47782.1"/>
    </source>
</evidence>
<comment type="caution">
    <text evidence="10">The sequence shown here is derived from an EMBL/GenBank/DDBJ whole genome shotgun (WGS) entry which is preliminary data.</text>
</comment>
<evidence type="ECO:0000256" key="1">
    <source>
        <dbReference type="ARBA" id="ARBA00022490"/>
    </source>
</evidence>
<comment type="function">
    <text evidence="8">Transfers a GMP moiety from GTP to Mo-molybdopterin (Mo-MPT) cofactor (Moco or molybdenum cofactor) to form Mo-molybdopterin guanine dinucleotide (Mo-MGD) cofactor.</text>
</comment>